<evidence type="ECO:0000313" key="2">
    <source>
        <dbReference type="Proteomes" id="UP000824120"/>
    </source>
</evidence>
<dbReference type="OrthoDB" id="1921017at2759"/>
<protein>
    <recommendedName>
        <fullName evidence="3">LysM domain-containing protein</fullName>
    </recommendedName>
</protein>
<evidence type="ECO:0000313" key="1">
    <source>
        <dbReference type="EMBL" id="KAG5597037.1"/>
    </source>
</evidence>
<evidence type="ECO:0008006" key="3">
    <source>
        <dbReference type="Google" id="ProtNLM"/>
    </source>
</evidence>
<dbReference type="SUPFAM" id="SSF54106">
    <property type="entry name" value="LysM domain"/>
    <property type="match status" value="1"/>
</dbReference>
<dbReference type="Gene3D" id="3.10.350.10">
    <property type="entry name" value="LysM domain"/>
    <property type="match status" value="1"/>
</dbReference>
<keyword evidence="2" id="KW-1185">Reference proteome</keyword>
<dbReference type="InterPro" id="IPR018392">
    <property type="entry name" value="LysM"/>
</dbReference>
<dbReference type="CDD" id="cd00118">
    <property type="entry name" value="LysM"/>
    <property type="match status" value="1"/>
</dbReference>
<comment type="caution">
    <text evidence="1">The sequence shown here is derived from an EMBL/GenBank/DDBJ whole genome shotgun (WGS) entry which is preliminary data.</text>
</comment>
<dbReference type="AlphaFoldDB" id="A0A9J5YA92"/>
<gene>
    <name evidence="1" type="ORF">H5410_038269</name>
</gene>
<accession>A0A9J5YA92</accession>
<proteinExistence type="predicted"/>
<dbReference type="InterPro" id="IPR036779">
    <property type="entry name" value="LysM_dom_sf"/>
</dbReference>
<name>A0A9J5YA92_SOLCO</name>
<sequence>MTKATATTLLLVPSHGSMGNSITICDKIYGVQSGVSVIKKYQLTIGEFSSVNPNLDCEKLFIGQWLCLDGSISS</sequence>
<dbReference type="Proteomes" id="UP000824120">
    <property type="component" value="Chromosome 7"/>
</dbReference>
<organism evidence="1 2">
    <name type="scientific">Solanum commersonii</name>
    <name type="common">Commerson's wild potato</name>
    <name type="synonym">Commerson's nightshade</name>
    <dbReference type="NCBI Taxonomy" id="4109"/>
    <lineage>
        <taxon>Eukaryota</taxon>
        <taxon>Viridiplantae</taxon>
        <taxon>Streptophyta</taxon>
        <taxon>Embryophyta</taxon>
        <taxon>Tracheophyta</taxon>
        <taxon>Spermatophyta</taxon>
        <taxon>Magnoliopsida</taxon>
        <taxon>eudicotyledons</taxon>
        <taxon>Gunneridae</taxon>
        <taxon>Pentapetalae</taxon>
        <taxon>asterids</taxon>
        <taxon>lamiids</taxon>
        <taxon>Solanales</taxon>
        <taxon>Solanaceae</taxon>
        <taxon>Solanoideae</taxon>
        <taxon>Solaneae</taxon>
        <taxon>Solanum</taxon>
    </lineage>
</organism>
<reference evidence="1 2" key="1">
    <citation type="submission" date="2020-09" db="EMBL/GenBank/DDBJ databases">
        <title>De no assembly of potato wild relative species, Solanum commersonii.</title>
        <authorList>
            <person name="Cho K."/>
        </authorList>
    </citation>
    <scope>NUCLEOTIDE SEQUENCE [LARGE SCALE GENOMIC DNA]</scope>
    <source>
        <strain evidence="1">LZ3.2</strain>
        <tissue evidence="1">Leaf</tissue>
    </source>
</reference>
<dbReference type="EMBL" id="JACXVP010000007">
    <property type="protein sequence ID" value="KAG5597037.1"/>
    <property type="molecule type" value="Genomic_DNA"/>
</dbReference>